<proteinExistence type="predicted"/>
<dbReference type="EMBL" id="LQOY01000174">
    <property type="protein sequence ID" value="ORV75529.1"/>
    <property type="molecule type" value="Genomic_DNA"/>
</dbReference>
<keyword evidence="2" id="KW-1185">Reference proteome</keyword>
<reference evidence="1 2" key="1">
    <citation type="submission" date="2016-01" db="EMBL/GenBank/DDBJ databases">
        <title>The new phylogeny of the genus Mycobacterium.</title>
        <authorList>
            <person name="Tarcisio F."/>
            <person name="Conor M."/>
            <person name="Antonella G."/>
            <person name="Elisabetta G."/>
            <person name="Giulia F.S."/>
            <person name="Sara T."/>
            <person name="Anna F."/>
            <person name="Clotilde B."/>
            <person name="Roberto B."/>
            <person name="Veronica D.S."/>
            <person name="Fabio R."/>
            <person name="Monica P."/>
            <person name="Olivier J."/>
            <person name="Enrico T."/>
            <person name="Nicola S."/>
        </authorList>
    </citation>
    <scope>NUCLEOTIDE SEQUENCE [LARGE SCALE GENOMIC DNA]</scope>
    <source>
        <strain evidence="1 2">DSM 44160</strain>
    </source>
</reference>
<comment type="caution">
    <text evidence="1">The sequence shown here is derived from an EMBL/GenBank/DDBJ whole genome shotgun (WGS) entry which is preliminary data.</text>
</comment>
<protein>
    <submittedName>
        <fullName evidence="1">Uncharacterized protein</fullName>
    </submittedName>
</protein>
<organism evidence="1 2">
    <name type="scientific">Mycobacterium gordonae</name>
    <dbReference type="NCBI Taxonomy" id="1778"/>
    <lineage>
        <taxon>Bacteria</taxon>
        <taxon>Bacillati</taxon>
        <taxon>Actinomycetota</taxon>
        <taxon>Actinomycetes</taxon>
        <taxon>Mycobacteriales</taxon>
        <taxon>Mycobacteriaceae</taxon>
        <taxon>Mycobacterium</taxon>
    </lineage>
</organism>
<evidence type="ECO:0000313" key="2">
    <source>
        <dbReference type="Proteomes" id="UP000193928"/>
    </source>
</evidence>
<evidence type="ECO:0000313" key="1">
    <source>
        <dbReference type="EMBL" id="ORV75529.1"/>
    </source>
</evidence>
<gene>
    <name evidence="1" type="ORF">AWC08_33565</name>
</gene>
<accession>A0A1X1VZ95</accession>
<dbReference type="Proteomes" id="UP000193928">
    <property type="component" value="Unassembled WGS sequence"/>
</dbReference>
<dbReference type="AlphaFoldDB" id="A0A1X1VZ95"/>
<name>A0A1X1VZ95_MYCGO</name>
<sequence length="61" mass="7147">MVDEPLSNPTPLEKFFAKRLDFFAGYMRNERRFTRSIGPSRSIVISDLYKFIDAEMQQSAQ</sequence>